<protein>
    <submittedName>
        <fullName evidence="1">Uncharacterized protein</fullName>
    </submittedName>
</protein>
<name>A0A841FL62_9ACTN</name>
<accession>A0A841FL62</accession>
<dbReference type="AlphaFoldDB" id="A0A841FL62"/>
<keyword evidence="2" id="KW-1185">Reference proteome</keyword>
<dbReference type="EMBL" id="JACHGT010000001">
    <property type="protein sequence ID" value="MBB6032690.1"/>
    <property type="molecule type" value="Genomic_DNA"/>
</dbReference>
<dbReference type="Proteomes" id="UP000548476">
    <property type="component" value="Unassembled WGS sequence"/>
</dbReference>
<dbReference type="RefSeq" id="WP_184785571.1">
    <property type="nucleotide sequence ID" value="NZ_BONT01000035.1"/>
</dbReference>
<gene>
    <name evidence="1" type="ORF">HNR73_000532</name>
</gene>
<organism evidence="1 2">
    <name type="scientific">Phytomonospora endophytica</name>
    <dbReference type="NCBI Taxonomy" id="714109"/>
    <lineage>
        <taxon>Bacteria</taxon>
        <taxon>Bacillati</taxon>
        <taxon>Actinomycetota</taxon>
        <taxon>Actinomycetes</taxon>
        <taxon>Micromonosporales</taxon>
        <taxon>Micromonosporaceae</taxon>
        <taxon>Phytomonospora</taxon>
    </lineage>
</organism>
<evidence type="ECO:0000313" key="2">
    <source>
        <dbReference type="Proteomes" id="UP000548476"/>
    </source>
</evidence>
<sequence length="68" mass="6930">MNSLIGRTGRLGDRLLALLVPATPAAASPVSKCQCQCSDACFLCCPVVNPEPGGPLVTCRVANTGDCP</sequence>
<comment type="caution">
    <text evidence="1">The sequence shown here is derived from an EMBL/GenBank/DDBJ whole genome shotgun (WGS) entry which is preliminary data.</text>
</comment>
<evidence type="ECO:0000313" key="1">
    <source>
        <dbReference type="EMBL" id="MBB6032690.1"/>
    </source>
</evidence>
<proteinExistence type="predicted"/>
<reference evidence="1 2" key="1">
    <citation type="submission" date="2020-08" db="EMBL/GenBank/DDBJ databases">
        <title>Genomic Encyclopedia of Type Strains, Phase IV (KMG-IV): sequencing the most valuable type-strain genomes for metagenomic binning, comparative biology and taxonomic classification.</title>
        <authorList>
            <person name="Goeker M."/>
        </authorList>
    </citation>
    <scope>NUCLEOTIDE SEQUENCE [LARGE SCALE GENOMIC DNA]</scope>
    <source>
        <strain evidence="1 2">YIM 65646</strain>
    </source>
</reference>